<accession>S0FLW3</accession>
<keyword evidence="1" id="KW-0472">Membrane</keyword>
<reference evidence="2 3" key="1">
    <citation type="journal article" date="2013" name="Genome Announc.">
        <title>Draft Genome Sequence of the Cellulolytic, Mesophilic, Anaerobic Bacterium Clostridium termitidis Strain CT1112 (DSM 5398).</title>
        <authorList>
            <person name="Lal S."/>
            <person name="Ramachandran U."/>
            <person name="Zhang X."/>
            <person name="Munir R."/>
            <person name="Sparling R."/>
            <person name="Levin D.B."/>
        </authorList>
    </citation>
    <scope>NUCLEOTIDE SEQUENCE [LARGE SCALE GENOMIC DNA]</scope>
    <source>
        <strain evidence="2 3">CT1112</strain>
    </source>
</reference>
<protein>
    <submittedName>
        <fullName evidence="2">Prepilin-type cleavage/methylation domain-containing protein</fullName>
    </submittedName>
</protein>
<evidence type="ECO:0000256" key="1">
    <source>
        <dbReference type="SAM" id="Phobius"/>
    </source>
</evidence>
<dbReference type="STRING" id="1195236.CTER_2806"/>
<dbReference type="InterPro" id="IPR012902">
    <property type="entry name" value="N_methyl_site"/>
</dbReference>
<dbReference type="SUPFAM" id="SSF54523">
    <property type="entry name" value="Pili subunits"/>
    <property type="match status" value="1"/>
</dbReference>
<keyword evidence="3" id="KW-1185">Reference proteome</keyword>
<dbReference type="NCBIfam" id="TIGR02532">
    <property type="entry name" value="IV_pilin_GFxxxE"/>
    <property type="match status" value="1"/>
</dbReference>
<keyword evidence="1" id="KW-1133">Transmembrane helix</keyword>
<sequence length="203" mass="23117">MKKRNNRGFTLIEMLLVLAIICIMLPLIYQLYSFGQETFTYNSRLIAQQYTVTNVMSHIRGDIRKAAVVSVENTDDEHSSGYPKIITLKLGYIDTDPGSPAEPDIYKIKYWRFYCEKEGDEGVLQYSGEKAPSDTVTDGDYNTVVTGLDIMNCKFERLTESSPECDYLTVQIKPLETNTGKAKARNVREPIKTEISVLYKDEL</sequence>
<dbReference type="PATRIC" id="fig|1195236.3.peg.3126"/>
<dbReference type="Pfam" id="PF07963">
    <property type="entry name" value="N_methyl"/>
    <property type="match status" value="1"/>
</dbReference>
<evidence type="ECO:0000313" key="2">
    <source>
        <dbReference type="EMBL" id="EMS71301.1"/>
    </source>
</evidence>
<dbReference type="AlphaFoldDB" id="S0FLW3"/>
<dbReference type="InterPro" id="IPR045584">
    <property type="entry name" value="Pilin-like"/>
</dbReference>
<feature type="transmembrane region" description="Helical" evidence="1">
    <location>
        <begin position="12"/>
        <end position="32"/>
    </location>
</feature>
<name>S0FLW3_RUMCE</name>
<organism evidence="2 3">
    <name type="scientific">Ruminiclostridium cellobioparum subsp. termitidis CT1112</name>
    <dbReference type="NCBI Taxonomy" id="1195236"/>
    <lineage>
        <taxon>Bacteria</taxon>
        <taxon>Bacillati</taxon>
        <taxon>Bacillota</taxon>
        <taxon>Clostridia</taxon>
        <taxon>Eubacteriales</taxon>
        <taxon>Oscillospiraceae</taxon>
        <taxon>Ruminiclostridium</taxon>
    </lineage>
</organism>
<evidence type="ECO:0000313" key="3">
    <source>
        <dbReference type="Proteomes" id="UP000014155"/>
    </source>
</evidence>
<gene>
    <name evidence="2" type="ORF">CTER_2806</name>
</gene>
<dbReference type="EMBL" id="AORV01000039">
    <property type="protein sequence ID" value="EMS71301.1"/>
    <property type="molecule type" value="Genomic_DNA"/>
</dbReference>
<proteinExistence type="predicted"/>
<comment type="caution">
    <text evidence="2">The sequence shown here is derived from an EMBL/GenBank/DDBJ whole genome shotgun (WGS) entry which is preliminary data.</text>
</comment>
<dbReference type="RefSeq" id="WP_004626581.1">
    <property type="nucleotide sequence ID" value="NZ_AORV01000039.1"/>
</dbReference>
<dbReference type="Proteomes" id="UP000014155">
    <property type="component" value="Unassembled WGS sequence"/>
</dbReference>
<keyword evidence="1" id="KW-0812">Transmembrane</keyword>